<dbReference type="Proteomes" id="UP000719766">
    <property type="component" value="Unassembled WGS sequence"/>
</dbReference>
<proteinExistence type="predicted"/>
<evidence type="ECO:0000256" key="1">
    <source>
        <dbReference type="SAM" id="MobiDB-lite"/>
    </source>
</evidence>
<feature type="compositionally biased region" description="Basic and acidic residues" evidence="1">
    <location>
        <begin position="40"/>
        <end position="53"/>
    </location>
</feature>
<dbReference type="OrthoDB" id="2687798at2759"/>
<comment type="caution">
    <text evidence="2">The sequence shown here is derived from an EMBL/GenBank/DDBJ whole genome shotgun (WGS) entry which is preliminary data.</text>
</comment>
<dbReference type="EMBL" id="JABBWE010000057">
    <property type="protein sequence ID" value="KAG1789612.1"/>
    <property type="molecule type" value="Genomic_DNA"/>
</dbReference>
<feature type="region of interest" description="Disordered" evidence="1">
    <location>
        <begin position="34"/>
        <end position="61"/>
    </location>
</feature>
<keyword evidence="3" id="KW-1185">Reference proteome</keyword>
<protein>
    <submittedName>
        <fullName evidence="2">Uncharacterized protein</fullName>
    </submittedName>
</protein>
<reference evidence="2" key="1">
    <citation type="journal article" date="2020" name="New Phytol.">
        <title>Comparative genomics reveals dynamic genome evolution in host specialist ectomycorrhizal fungi.</title>
        <authorList>
            <person name="Lofgren L.A."/>
            <person name="Nguyen N.H."/>
            <person name="Vilgalys R."/>
            <person name="Ruytinx J."/>
            <person name="Liao H.L."/>
            <person name="Branco S."/>
            <person name="Kuo A."/>
            <person name="LaButti K."/>
            <person name="Lipzen A."/>
            <person name="Andreopoulos W."/>
            <person name="Pangilinan J."/>
            <person name="Riley R."/>
            <person name="Hundley H."/>
            <person name="Na H."/>
            <person name="Barry K."/>
            <person name="Grigoriev I.V."/>
            <person name="Stajich J.E."/>
            <person name="Kennedy P.G."/>
        </authorList>
    </citation>
    <scope>NUCLEOTIDE SEQUENCE</scope>
    <source>
        <strain evidence="2">S12</strain>
    </source>
</reference>
<organism evidence="2 3">
    <name type="scientific">Suillus plorans</name>
    <dbReference type="NCBI Taxonomy" id="116603"/>
    <lineage>
        <taxon>Eukaryota</taxon>
        <taxon>Fungi</taxon>
        <taxon>Dikarya</taxon>
        <taxon>Basidiomycota</taxon>
        <taxon>Agaricomycotina</taxon>
        <taxon>Agaricomycetes</taxon>
        <taxon>Agaricomycetidae</taxon>
        <taxon>Boletales</taxon>
        <taxon>Suillineae</taxon>
        <taxon>Suillaceae</taxon>
        <taxon>Suillus</taxon>
    </lineage>
</organism>
<dbReference type="AlphaFoldDB" id="A0A9P7AJD1"/>
<feature type="region of interest" description="Disordered" evidence="1">
    <location>
        <begin position="94"/>
        <end position="148"/>
    </location>
</feature>
<sequence length="148" mass="16525">MSVLRTMQYLRLRTISRYPLSLHHSLHTSTRLLYSSSDAPKPHSADSYFKDVDETAPQDPTIHRVDAASEAVQRPYEPPSGQWSQAGVRTNEYYEHVSKDKPYDVPTGQAKESNLRYGGTEKLGPEISDPGEGPEGQSKGGRKPERSP</sequence>
<accession>A0A9P7AJD1</accession>
<evidence type="ECO:0000313" key="3">
    <source>
        <dbReference type="Proteomes" id="UP000719766"/>
    </source>
</evidence>
<feature type="compositionally biased region" description="Basic and acidic residues" evidence="1">
    <location>
        <begin position="94"/>
        <end position="103"/>
    </location>
</feature>
<dbReference type="GeneID" id="64597469"/>
<evidence type="ECO:0000313" key="2">
    <source>
        <dbReference type="EMBL" id="KAG1789612.1"/>
    </source>
</evidence>
<dbReference type="RefSeq" id="XP_041156660.1">
    <property type="nucleotide sequence ID" value="XM_041303705.1"/>
</dbReference>
<name>A0A9P7AJD1_9AGAM</name>
<gene>
    <name evidence="2" type="ORF">HD556DRAFT_1396589</name>
</gene>